<organism evidence="1">
    <name type="scientific">freshwater metagenome</name>
    <dbReference type="NCBI Taxonomy" id="449393"/>
    <lineage>
        <taxon>unclassified sequences</taxon>
        <taxon>metagenomes</taxon>
        <taxon>ecological metagenomes</taxon>
    </lineage>
</organism>
<dbReference type="SUPFAM" id="SSF55961">
    <property type="entry name" value="Bet v1-like"/>
    <property type="match status" value="1"/>
</dbReference>
<dbReference type="InterPro" id="IPR019587">
    <property type="entry name" value="Polyketide_cyclase/dehydratase"/>
</dbReference>
<dbReference type="Gene3D" id="3.30.530.20">
    <property type="match status" value="1"/>
</dbReference>
<evidence type="ECO:0000313" key="1">
    <source>
        <dbReference type="EMBL" id="CAB4702142.1"/>
    </source>
</evidence>
<name>A0A6J6PUN7_9ZZZZ</name>
<protein>
    <submittedName>
        <fullName evidence="1">Unannotated protein</fullName>
    </submittedName>
</protein>
<accession>A0A6J6PUN7</accession>
<dbReference type="EMBL" id="CAEZXP010000004">
    <property type="protein sequence ID" value="CAB4702142.1"/>
    <property type="molecule type" value="Genomic_DNA"/>
</dbReference>
<reference evidence="1" key="1">
    <citation type="submission" date="2020-05" db="EMBL/GenBank/DDBJ databases">
        <authorList>
            <person name="Chiriac C."/>
            <person name="Salcher M."/>
            <person name="Ghai R."/>
            <person name="Kavagutti S V."/>
        </authorList>
    </citation>
    <scope>NUCLEOTIDE SEQUENCE</scope>
</reference>
<proteinExistence type="predicted"/>
<gene>
    <name evidence="1" type="ORF">UFOPK2399_01431</name>
</gene>
<dbReference type="InterPro" id="IPR023393">
    <property type="entry name" value="START-like_dom_sf"/>
</dbReference>
<dbReference type="Pfam" id="PF10604">
    <property type="entry name" value="Polyketide_cyc2"/>
    <property type="match status" value="1"/>
</dbReference>
<dbReference type="CDD" id="cd07820">
    <property type="entry name" value="SRPBCC_3"/>
    <property type="match status" value="1"/>
</dbReference>
<dbReference type="AlphaFoldDB" id="A0A6J6PUN7"/>
<sequence length="192" mass="22392">MVVCRTAIVLAKQHRRIGRYAVVACCELRRDLYDRNVKDDRAHVIEQEQFVPLPPAEAFVFFADAHNLEQITPSFLRFRVLTPRPIAMAEGTLIDYRLRLHGLPIRWKTRIEAWEPGVRFVDRQLRGPYALWHHTHTFEPVPGGTLLRDVVRYRLPFGPLGRLAERLFVRRDVERIFAHRRDVIARLLGGAA</sequence>